<comment type="similarity">
    <text evidence="2 10">Belongs to the glycosyltransferase 31 family.</text>
</comment>
<dbReference type="PANTHER" id="PTHR11214:SF349">
    <property type="entry name" value="BETA-1,3-GALACTOSYLTRANSFERASE BRN"/>
    <property type="match status" value="1"/>
</dbReference>
<dbReference type="EC" id="2.4.1.-" evidence="10"/>
<keyword evidence="5" id="KW-0812">Transmembrane</keyword>
<keyword evidence="3 10" id="KW-0328">Glycosyltransferase</keyword>
<accession>A0A6J8BBE3</accession>
<feature type="compositionally biased region" description="Basic and acidic residues" evidence="11">
    <location>
        <begin position="339"/>
        <end position="348"/>
    </location>
</feature>
<gene>
    <name evidence="12" type="ORF">MCOR_16586</name>
</gene>
<dbReference type="GO" id="GO:0006493">
    <property type="term" value="P:protein O-linked glycosylation"/>
    <property type="evidence" value="ECO:0007669"/>
    <property type="project" value="TreeGrafter"/>
</dbReference>
<dbReference type="GO" id="GO:0016758">
    <property type="term" value="F:hexosyltransferase activity"/>
    <property type="evidence" value="ECO:0007669"/>
    <property type="project" value="InterPro"/>
</dbReference>
<feature type="compositionally biased region" description="Basic and acidic residues" evidence="11">
    <location>
        <begin position="316"/>
        <end position="325"/>
    </location>
</feature>
<dbReference type="OrthoDB" id="5957813at2759"/>
<evidence type="ECO:0000256" key="2">
    <source>
        <dbReference type="ARBA" id="ARBA00008661"/>
    </source>
</evidence>
<dbReference type="Pfam" id="PF01762">
    <property type="entry name" value="Galactosyl_T"/>
    <property type="match status" value="1"/>
</dbReference>
<comment type="subcellular location">
    <subcellularLocation>
        <location evidence="1 10">Golgi apparatus membrane</location>
        <topology evidence="1 10">Single-pass type II membrane protein</topology>
    </subcellularLocation>
</comment>
<evidence type="ECO:0000256" key="6">
    <source>
        <dbReference type="ARBA" id="ARBA00022968"/>
    </source>
</evidence>
<evidence type="ECO:0000256" key="3">
    <source>
        <dbReference type="ARBA" id="ARBA00022676"/>
    </source>
</evidence>
<proteinExistence type="inferred from homology"/>
<keyword evidence="8 10" id="KW-0333">Golgi apparatus</keyword>
<name>A0A6J8BBE3_MYTCO</name>
<feature type="region of interest" description="Disordered" evidence="11">
    <location>
        <begin position="316"/>
        <end position="367"/>
    </location>
</feature>
<evidence type="ECO:0000256" key="4">
    <source>
        <dbReference type="ARBA" id="ARBA00022679"/>
    </source>
</evidence>
<evidence type="ECO:0000256" key="5">
    <source>
        <dbReference type="ARBA" id="ARBA00022692"/>
    </source>
</evidence>
<dbReference type="EMBL" id="CACVKT020002929">
    <property type="protein sequence ID" value="CAC5380630.1"/>
    <property type="molecule type" value="Genomic_DNA"/>
</dbReference>
<dbReference type="Proteomes" id="UP000507470">
    <property type="component" value="Unassembled WGS sequence"/>
</dbReference>
<sequence length="367" mass="42751">MHESAGLITFNSKNTEHRKASFCNLSSIIAEIEKTGTTSTQPLNNLTSSYRLLRNPRQKQCQSNSCLTVDIIYLVKSAVSNFSQRKAIRETWGKDGDIRIITIFILGFSESLQSFIETESIIHGDILQFDMQDIYDNLVYKTVFSIAWLCDSNINTKYVHFVDDDRMINSKNLLKLALNNLHQFEMKMIGYKANFEKPYRNKSSKWYISVTDYEFDVWPPYIIGGTMITNLQVIKMLREGIPFSRVIRIEDAYIGILARMLKISLEHNKNFTPFFISGYELINKISSPDYRSYDAMIREWKVFNSVRNHTIHNKGRMEWNGKENGMENGMEWNGTQRNGTEEERREEEWSGVEWTGGEGKGREEKRK</sequence>
<organism evidence="12 13">
    <name type="scientific">Mytilus coruscus</name>
    <name type="common">Sea mussel</name>
    <dbReference type="NCBI Taxonomy" id="42192"/>
    <lineage>
        <taxon>Eukaryota</taxon>
        <taxon>Metazoa</taxon>
        <taxon>Spiralia</taxon>
        <taxon>Lophotrochozoa</taxon>
        <taxon>Mollusca</taxon>
        <taxon>Bivalvia</taxon>
        <taxon>Autobranchia</taxon>
        <taxon>Pteriomorphia</taxon>
        <taxon>Mytilida</taxon>
        <taxon>Mytiloidea</taxon>
        <taxon>Mytilidae</taxon>
        <taxon>Mytilinae</taxon>
        <taxon>Mytilus</taxon>
    </lineage>
</organism>
<keyword evidence="6" id="KW-0735">Signal-anchor</keyword>
<keyword evidence="4 12" id="KW-0808">Transferase</keyword>
<evidence type="ECO:0000256" key="10">
    <source>
        <dbReference type="RuleBase" id="RU363063"/>
    </source>
</evidence>
<evidence type="ECO:0000256" key="7">
    <source>
        <dbReference type="ARBA" id="ARBA00022989"/>
    </source>
</evidence>
<dbReference type="PANTHER" id="PTHR11214">
    <property type="entry name" value="BETA-1,3-N-ACETYLGLUCOSAMINYLTRANSFERASE"/>
    <property type="match status" value="1"/>
</dbReference>
<evidence type="ECO:0000256" key="11">
    <source>
        <dbReference type="SAM" id="MobiDB-lite"/>
    </source>
</evidence>
<evidence type="ECO:0000313" key="12">
    <source>
        <dbReference type="EMBL" id="CAC5380630.1"/>
    </source>
</evidence>
<reference evidence="12 13" key="1">
    <citation type="submission" date="2020-06" db="EMBL/GenBank/DDBJ databases">
        <authorList>
            <person name="Li R."/>
            <person name="Bekaert M."/>
        </authorList>
    </citation>
    <scope>NUCLEOTIDE SEQUENCE [LARGE SCALE GENOMIC DNA]</scope>
    <source>
        <strain evidence="13">wild</strain>
    </source>
</reference>
<keyword evidence="13" id="KW-1185">Reference proteome</keyword>
<evidence type="ECO:0000313" key="13">
    <source>
        <dbReference type="Proteomes" id="UP000507470"/>
    </source>
</evidence>
<dbReference type="AlphaFoldDB" id="A0A6J8BBE3"/>
<keyword evidence="7" id="KW-1133">Transmembrane helix</keyword>
<evidence type="ECO:0000256" key="1">
    <source>
        <dbReference type="ARBA" id="ARBA00004323"/>
    </source>
</evidence>
<evidence type="ECO:0000256" key="9">
    <source>
        <dbReference type="ARBA" id="ARBA00023136"/>
    </source>
</evidence>
<keyword evidence="9" id="KW-0472">Membrane</keyword>
<evidence type="ECO:0000256" key="8">
    <source>
        <dbReference type="ARBA" id="ARBA00023034"/>
    </source>
</evidence>
<dbReference type="InterPro" id="IPR002659">
    <property type="entry name" value="Glyco_trans_31"/>
</dbReference>
<dbReference type="GO" id="GO:0008194">
    <property type="term" value="F:UDP-glycosyltransferase activity"/>
    <property type="evidence" value="ECO:0007669"/>
    <property type="project" value="TreeGrafter"/>
</dbReference>
<protein>
    <recommendedName>
        <fullName evidence="10">Hexosyltransferase</fullName>
        <ecNumber evidence="10">2.4.1.-</ecNumber>
    </recommendedName>
</protein>
<dbReference type="GO" id="GO:0000139">
    <property type="term" value="C:Golgi membrane"/>
    <property type="evidence" value="ECO:0007669"/>
    <property type="project" value="UniProtKB-SubCell"/>
</dbReference>
<dbReference type="Gene3D" id="3.90.550.50">
    <property type="match status" value="1"/>
</dbReference>